<dbReference type="AlphaFoldDB" id="A0A8T0ELD8"/>
<dbReference type="Proteomes" id="UP000807504">
    <property type="component" value="Unassembled WGS sequence"/>
</dbReference>
<gene>
    <name evidence="1" type="ORF">HNY73_016173</name>
</gene>
<keyword evidence="2" id="KW-1185">Reference proteome</keyword>
<evidence type="ECO:0008006" key="3">
    <source>
        <dbReference type="Google" id="ProtNLM"/>
    </source>
</evidence>
<dbReference type="Gene3D" id="3.30.420.10">
    <property type="entry name" value="Ribonuclease H-like superfamily/Ribonuclease H"/>
    <property type="match status" value="1"/>
</dbReference>
<dbReference type="PANTHER" id="PTHR46060">
    <property type="entry name" value="MARINER MOS1 TRANSPOSASE-LIKE PROTEIN"/>
    <property type="match status" value="1"/>
</dbReference>
<dbReference type="GO" id="GO:0003676">
    <property type="term" value="F:nucleic acid binding"/>
    <property type="evidence" value="ECO:0007669"/>
    <property type="project" value="InterPro"/>
</dbReference>
<dbReference type="EMBL" id="JABXBU010002227">
    <property type="protein sequence ID" value="KAF8773516.1"/>
    <property type="molecule type" value="Genomic_DNA"/>
</dbReference>
<evidence type="ECO:0000313" key="2">
    <source>
        <dbReference type="Proteomes" id="UP000807504"/>
    </source>
</evidence>
<name>A0A8T0ELD8_ARGBR</name>
<accession>A0A8T0ELD8</accession>
<dbReference type="InterPro" id="IPR036397">
    <property type="entry name" value="RNaseH_sf"/>
</dbReference>
<reference evidence="1" key="2">
    <citation type="submission" date="2020-06" db="EMBL/GenBank/DDBJ databases">
        <authorList>
            <person name="Sheffer M."/>
        </authorList>
    </citation>
    <scope>NUCLEOTIDE SEQUENCE</scope>
</reference>
<dbReference type="InterPro" id="IPR052709">
    <property type="entry name" value="Transposase-MT_Hybrid"/>
</dbReference>
<dbReference type="PANTHER" id="PTHR46060:SF1">
    <property type="entry name" value="MARINER MOS1 TRANSPOSASE-LIKE PROTEIN"/>
    <property type="match status" value="1"/>
</dbReference>
<sequence>MLAVKVDVSFGTVWKIVHDRLRYRKVCPQSVPKQLTDQNKELCMELALQHLFRYHEDPAFLERIVTGDESWCHHYEPETKQNNMQWQHTLSPPPKMFKAVVSAGKELNSGSLIPKLVSDLVKVAGGSCYFACPLVRAG</sequence>
<reference evidence="1" key="1">
    <citation type="journal article" date="2020" name="bioRxiv">
        <title>Chromosome-level reference genome of the European wasp spider Argiope bruennichi: a resource for studies on range expansion and evolutionary adaptation.</title>
        <authorList>
            <person name="Sheffer M.M."/>
            <person name="Hoppe A."/>
            <person name="Krehenwinkel H."/>
            <person name="Uhl G."/>
            <person name="Kuss A.W."/>
            <person name="Jensen L."/>
            <person name="Jensen C."/>
            <person name="Gillespie R.G."/>
            <person name="Hoff K.J."/>
            <person name="Prost S."/>
        </authorList>
    </citation>
    <scope>NUCLEOTIDE SEQUENCE</scope>
</reference>
<organism evidence="1 2">
    <name type="scientific">Argiope bruennichi</name>
    <name type="common">Wasp spider</name>
    <name type="synonym">Aranea bruennichi</name>
    <dbReference type="NCBI Taxonomy" id="94029"/>
    <lineage>
        <taxon>Eukaryota</taxon>
        <taxon>Metazoa</taxon>
        <taxon>Ecdysozoa</taxon>
        <taxon>Arthropoda</taxon>
        <taxon>Chelicerata</taxon>
        <taxon>Arachnida</taxon>
        <taxon>Araneae</taxon>
        <taxon>Araneomorphae</taxon>
        <taxon>Entelegynae</taxon>
        <taxon>Araneoidea</taxon>
        <taxon>Araneidae</taxon>
        <taxon>Argiope</taxon>
    </lineage>
</organism>
<comment type="caution">
    <text evidence="1">The sequence shown here is derived from an EMBL/GenBank/DDBJ whole genome shotgun (WGS) entry which is preliminary data.</text>
</comment>
<proteinExistence type="predicted"/>
<evidence type="ECO:0000313" key="1">
    <source>
        <dbReference type="EMBL" id="KAF8773516.1"/>
    </source>
</evidence>
<protein>
    <recommendedName>
        <fullName evidence="3">Transposase</fullName>
    </recommendedName>
</protein>